<accession>A0A0B3VPK8</accession>
<feature type="transmembrane region" description="Helical" evidence="6">
    <location>
        <begin position="93"/>
        <end position="112"/>
    </location>
</feature>
<keyword evidence="3 6" id="KW-0812">Transmembrane</keyword>
<feature type="transmembrane region" description="Helical" evidence="6">
    <location>
        <begin position="146"/>
        <end position="166"/>
    </location>
</feature>
<evidence type="ECO:0000313" key="8">
    <source>
        <dbReference type="EMBL" id="NDR88609.1"/>
    </source>
</evidence>
<name>A0A0B3VPK8_FRATU</name>
<protein>
    <submittedName>
        <fullName evidence="8">DMT family transporter</fullName>
    </submittedName>
</protein>
<dbReference type="KEGG" id="ftc:DA46_430"/>
<keyword evidence="2" id="KW-1003">Cell membrane</keyword>
<dbReference type="RefSeq" id="WP_003014415.1">
    <property type="nucleotide sequence ID" value="NZ_AP023459.1"/>
</dbReference>
<dbReference type="EMBL" id="JAAGKH010000013">
    <property type="protein sequence ID" value="NDR88609.1"/>
    <property type="molecule type" value="Genomic_DNA"/>
</dbReference>
<feature type="transmembrane region" description="Helical" evidence="6">
    <location>
        <begin position="62"/>
        <end position="81"/>
    </location>
</feature>
<comment type="subcellular location">
    <subcellularLocation>
        <location evidence="1">Cell membrane</location>
        <topology evidence="1">Multi-pass membrane protein</topology>
    </subcellularLocation>
</comment>
<dbReference type="GO" id="GO:0005886">
    <property type="term" value="C:plasma membrane"/>
    <property type="evidence" value="ECO:0007669"/>
    <property type="project" value="UniProtKB-SubCell"/>
</dbReference>
<sequence>MSIQRKAILALFIVTIFWGVTFPLIKISLAYISPGLFVAIRLSLSCLLFLPLILRAKFNNKLYLLKVGAIFGSLEGLSFYFQTHGLYTVSSSQSAFLTALSVVMIPFIGSLFKVDRLTIYGIIASCVSLIGIYALSGASFDNFTIGYLWSVLCALMYAVSVVYLSYETRKDHRSEAFRDLRLLIILQIAFGIPLPLITDISSFMYLHFNYILIIALTFCAISTITCYYLQNTYQKHLSMSQVAVIFSFEPIFATIFGKLINNEKIYLSTIIGGTLILTSYFIIEIGNRKRQSKP</sequence>
<dbReference type="KEGG" id="ftv:CH67_563"/>
<feature type="transmembrane region" description="Helical" evidence="6">
    <location>
        <begin position="7"/>
        <end position="25"/>
    </location>
</feature>
<dbReference type="PANTHER" id="PTHR42920:SF5">
    <property type="entry name" value="EAMA DOMAIN-CONTAINING PROTEIN"/>
    <property type="match status" value="1"/>
</dbReference>
<organism evidence="8">
    <name type="scientific">Francisella tularensis subsp. holarctica</name>
    <dbReference type="NCBI Taxonomy" id="119857"/>
    <lineage>
        <taxon>Bacteria</taxon>
        <taxon>Pseudomonadati</taxon>
        <taxon>Pseudomonadota</taxon>
        <taxon>Gammaproteobacteria</taxon>
        <taxon>Thiotrichales</taxon>
        <taxon>Francisellaceae</taxon>
        <taxon>Francisella</taxon>
    </lineage>
</organism>
<feature type="transmembrane region" description="Helical" evidence="6">
    <location>
        <begin position="241"/>
        <end position="259"/>
    </location>
</feature>
<feature type="transmembrane region" description="Helical" evidence="6">
    <location>
        <begin position="31"/>
        <end position="50"/>
    </location>
</feature>
<evidence type="ECO:0000256" key="4">
    <source>
        <dbReference type="ARBA" id="ARBA00022989"/>
    </source>
</evidence>
<dbReference type="PANTHER" id="PTHR42920">
    <property type="entry name" value="OS03G0707200 PROTEIN-RELATED"/>
    <property type="match status" value="1"/>
</dbReference>
<keyword evidence="5 6" id="KW-0472">Membrane</keyword>
<feature type="domain" description="EamA" evidence="7">
    <location>
        <begin position="145"/>
        <end position="283"/>
    </location>
</feature>
<dbReference type="SUPFAM" id="SSF103481">
    <property type="entry name" value="Multidrug resistance efflux transporter EmrE"/>
    <property type="match status" value="2"/>
</dbReference>
<evidence type="ECO:0000259" key="7">
    <source>
        <dbReference type="Pfam" id="PF00892"/>
    </source>
</evidence>
<comment type="caution">
    <text evidence="8">The sequence shown here is derived from an EMBL/GenBank/DDBJ whole genome shotgun (WGS) entry which is preliminary data.</text>
</comment>
<evidence type="ECO:0000313" key="9">
    <source>
        <dbReference type="EMBL" id="NDS68219.1"/>
    </source>
</evidence>
<evidence type="ECO:0000256" key="6">
    <source>
        <dbReference type="SAM" id="Phobius"/>
    </source>
</evidence>
<reference evidence="8" key="2">
    <citation type="submission" date="2020-02" db="EMBL/GenBank/DDBJ databases">
        <title>Using affinity propagation clustering for identifying bacterial clades and subclades with whole-genome sequences of Francisella tularensis.</title>
        <authorList>
            <person name="Homeier-Bachmann T."/>
            <person name="Abdel-Glil M.Y."/>
            <person name="Hackbart A."/>
            <person name="Hotzel H."/>
            <person name="Tomaso H."/>
        </authorList>
    </citation>
    <scope>NUCLEOTIDE SEQUENCE</scope>
    <source>
        <strain evidence="9">15T0085</strain>
        <strain evidence="8">17T1429</strain>
    </source>
</reference>
<evidence type="ECO:0000256" key="5">
    <source>
        <dbReference type="ARBA" id="ARBA00023136"/>
    </source>
</evidence>
<dbReference type="HOGENOM" id="CLU_033863_21_3_6"/>
<feature type="domain" description="EamA" evidence="7">
    <location>
        <begin position="6"/>
        <end position="136"/>
    </location>
</feature>
<dbReference type="OMA" id="QWLCLGR"/>
<feature type="transmembrane region" description="Helical" evidence="6">
    <location>
        <begin position="265"/>
        <end position="283"/>
    </location>
</feature>
<feature type="transmembrane region" description="Helical" evidence="6">
    <location>
        <begin position="210"/>
        <end position="229"/>
    </location>
</feature>
<proteinExistence type="predicted"/>
<reference evidence="8" key="1">
    <citation type="submission" date="2019-08" db="EMBL/GenBank/DDBJ databases">
        <authorList>
            <person name="Busch A."/>
        </authorList>
    </citation>
    <scope>NUCLEOTIDE SEQUENCE</scope>
    <source>
        <strain evidence="9">15T0085</strain>
        <strain evidence="8">17T1429</strain>
    </source>
</reference>
<dbReference type="InterPro" id="IPR000620">
    <property type="entry name" value="EamA_dom"/>
</dbReference>
<dbReference type="Pfam" id="PF00892">
    <property type="entry name" value="EamA"/>
    <property type="match status" value="2"/>
</dbReference>
<dbReference type="KEGG" id="ftz:CH68_297"/>
<feature type="transmembrane region" description="Helical" evidence="6">
    <location>
        <begin position="178"/>
        <end position="198"/>
    </location>
</feature>
<evidence type="ECO:0000256" key="3">
    <source>
        <dbReference type="ARBA" id="ARBA00022692"/>
    </source>
</evidence>
<dbReference type="InterPro" id="IPR037185">
    <property type="entry name" value="EmrE-like"/>
</dbReference>
<dbReference type="EMBL" id="JAAGJP010000019">
    <property type="protein sequence ID" value="NDS68219.1"/>
    <property type="molecule type" value="Genomic_DNA"/>
</dbReference>
<dbReference type="AlphaFoldDB" id="A0A0B3VPK8"/>
<feature type="transmembrane region" description="Helical" evidence="6">
    <location>
        <begin position="119"/>
        <end position="140"/>
    </location>
</feature>
<gene>
    <name evidence="9" type="ORF">FWI86_03855</name>
    <name evidence="8" type="ORF">FWJ04_02655</name>
</gene>
<dbReference type="eggNOG" id="COG0697">
    <property type="taxonomic scope" value="Bacteria"/>
</dbReference>
<evidence type="ECO:0000256" key="2">
    <source>
        <dbReference type="ARBA" id="ARBA00022475"/>
    </source>
</evidence>
<keyword evidence="4 6" id="KW-1133">Transmembrane helix</keyword>
<evidence type="ECO:0000256" key="1">
    <source>
        <dbReference type="ARBA" id="ARBA00004651"/>
    </source>
</evidence>
<dbReference type="InterPro" id="IPR051258">
    <property type="entry name" value="Diverse_Substrate_Transporter"/>
</dbReference>